<evidence type="ECO:0000313" key="3">
    <source>
        <dbReference type="Proteomes" id="UP000185003"/>
    </source>
</evidence>
<dbReference type="InterPro" id="IPR009362">
    <property type="entry name" value="YhcG_C"/>
</dbReference>
<accession>A0A1N6KBJ4</accession>
<dbReference type="PANTHER" id="PTHR30547:SF5">
    <property type="entry name" value="NUCLEASE YHCG-RELATED"/>
    <property type="match status" value="1"/>
</dbReference>
<proteinExistence type="predicted"/>
<dbReference type="Proteomes" id="UP000185003">
    <property type="component" value="Unassembled WGS sequence"/>
</dbReference>
<keyword evidence="2" id="KW-0255">Endonuclease</keyword>
<dbReference type="Pfam" id="PF06250">
    <property type="entry name" value="YhcG_C"/>
    <property type="match status" value="1"/>
</dbReference>
<dbReference type="InterPro" id="IPR001849">
    <property type="entry name" value="PH_domain"/>
</dbReference>
<organism evidence="2 3">
    <name type="scientific">Chitinophaga niabensis</name>
    <dbReference type="NCBI Taxonomy" id="536979"/>
    <lineage>
        <taxon>Bacteria</taxon>
        <taxon>Pseudomonadati</taxon>
        <taxon>Bacteroidota</taxon>
        <taxon>Chitinophagia</taxon>
        <taxon>Chitinophagales</taxon>
        <taxon>Chitinophagaceae</taxon>
        <taxon>Chitinophaga</taxon>
    </lineage>
</organism>
<name>A0A1N6KBJ4_9BACT</name>
<keyword evidence="2" id="KW-0540">Nuclease</keyword>
<dbReference type="PANTHER" id="PTHR30547">
    <property type="entry name" value="UNCHARACTERIZED PROTEIN YHCG-RELATED"/>
    <property type="match status" value="1"/>
</dbReference>
<evidence type="ECO:0000259" key="1">
    <source>
        <dbReference type="PROSITE" id="PS50003"/>
    </source>
</evidence>
<dbReference type="STRING" id="536979.SAMN04488055_5514"/>
<dbReference type="RefSeq" id="WP_074242738.1">
    <property type="nucleotide sequence ID" value="NZ_FSRA01000002.1"/>
</dbReference>
<keyword evidence="3" id="KW-1185">Reference proteome</keyword>
<gene>
    <name evidence="2" type="ORF">SAMN04488055_5514</name>
</gene>
<dbReference type="GO" id="GO:0004519">
    <property type="term" value="F:endonuclease activity"/>
    <property type="evidence" value="ECO:0007669"/>
    <property type="project" value="UniProtKB-KW"/>
</dbReference>
<keyword evidence="2" id="KW-0378">Hydrolase</keyword>
<feature type="domain" description="PH" evidence="1">
    <location>
        <begin position="1"/>
        <end position="23"/>
    </location>
</feature>
<dbReference type="Gene3D" id="3.40.1350.10">
    <property type="match status" value="1"/>
</dbReference>
<dbReference type="PROSITE" id="PS50003">
    <property type="entry name" value="PH_DOMAIN"/>
    <property type="match status" value="1"/>
</dbReference>
<evidence type="ECO:0000313" key="2">
    <source>
        <dbReference type="EMBL" id="SIO53969.1"/>
    </source>
</evidence>
<protein>
    <submittedName>
        <fullName evidence="2">Predicted nuclease of restriction endonuclease-like (RecB) superfamily, DUF1016 family</fullName>
    </submittedName>
</protein>
<sequence>MNKNLSKNEEYQQWLKALKNRVKQSQIKASLQVNYALLEFYWELGCQVLEKQKNAQWGDNLIPQLSKDLLIAFPGIKGFSKSNLFYIRKWVAFYHPQSKIPQVVGEIQSIDYEPFNETPIIPQLVGQIPWGHNREIITHCTTVDEALFYTRATISNNWSRAVLTANMESRLYERQGSAITNFETTLPNPQSDLARELLKNPYNFDFLDLEQDSLERNLENALVDQIQKFLLELGQGFAYMGRQFNITVGNSEFFLDLLFYHTKLRCYTIVEIKTVAFKPEFAGKLNFYLNAVDAQLKHPEDKPSIGILLCKTPDKVVVEYSLKNISNPLGVAEYNLTKNIPVNLQADLPTPEELALGLLPYIKKDDNGDNIK</sequence>
<dbReference type="InterPro" id="IPR041527">
    <property type="entry name" value="YhcG_N"/>
</dbReference>
<dbReference type="OrthoDB" id="9801263at2"/>
<dbReference type="InterPro" id="IPR011856">
    <property type="entry name" value="tRNA_endonuc-like_dom_sf"/>
</dbReference>
<dbReference type="GO" id="GO:0003676">
    <property type="term" value="F:nucleic acid binding"/>
    <property type="evidence" value="ECO:0007669"/>
    <property type="project" value="InterPro"/>
</dbReference>
<dbReference type="Pfam" id="PF17761">
    <property type="entry name" value="DUF1016_N"/>
    <property type="match status" value="2"/>
</dbReference>
<dbReference type="EMBL" id="FSRA01000002">
    <property type="protein sequence ID" value="SIO53969.1"/>
    <property type="molecule type" value="Genomic_DNA"/>
</dbReference>
<dbReference type="AlphaFoldDB" id="A0A1N6KBJ4"/>
<dbReference type="InterPro" id="IPR053148">
    <property type="entry name" value="PD-DEXK-like_domain"/>
</dbReference>
<reference evidence="2 3" key="1">
    <citation type="submission" date="2016-11" db="EMBL/GenBank/DDBJ databases">
        <authorList>
            <person name="Jaros S."/>
            <person name="Januszkiewicz K."/>
            <person name="Wedrychowicz H."/>
        </authorList>
    </citation>
    <scope>NUCLEOTIDE SEQUENCE [LARGE SCALE GENOMIC DNA]</scope>
    <source>
        <strain evidence="2 3">DSM 24787</strain>
    </source>
</reference>